<keyword evidence="1" id="KW-1133">Transmembrane helix</keyword>
<proteinExistence type="predicted"/>
<dbReference type="EMBL" id="BAAAOG010000004">
    <property type="protein sequence ID" value="GAA1961627.1"/>
    <property type="molecule type" value="Genomic_DNA"/>
</dbReference>
<comment type="caution">
    <text evidence="2">The sequence shown here is derived from an EMBL/GenBank/DDBJ whole genome shotgun (WGS) entry which is preliminary data.</text>
</comment>
<feature type="transmembrane region" description="Helical" evidence="1">
    <location>
        <begin position="194"/>
        <end position="214"/>
    </location>
</feature>
<feature type="transmembrane region" description="Helical" evidence="1">
    <location>
        <begin position="245"/>
        <end position="265"/>
    </location>
</feature>
<keyword evidence="3" id="KW-1185">Reference proteome</keyword>
<gene>
    <name evidence="2" type="ORF">GCM10009776_25400</name>
</gene>
<dbReference type="Proteomes" id="UP001499933">
    <property type="component" value="Unassembled WGS sequence"/>
</dbReference>
<feature type="transmembrane region" description="Helical" evidence="1">
    <location>
        <begin position="97"/>
        <end position="119"/>
    </location>
</feature>
<name>A0ABP5CEK1_9MICO</name>
<reference evidence="3" key="1">
    <citation type="journal article" date="2019" name="Int. J. Syst. Evol. Microbiol.">
        <title>The Global Catalogue of Microorganisms (GCM) 10K type strain sequencing project: providing services to taxonomists for standard genome sequencing and annotation.</title>
        <authorList>
            <consortium name="The Broad Institute Genomics Platform"/>
            <consortium name="The Broad Institute Genome Sequencing Center for Infectious Disease"/>
            <person name="Wu L."/>
            <person name="Ma J."/>
        </authorList>
    </citation>
    <scope>NUCLEOTIDE SEQUENCE [LARGE SCALE GENOMIC DNA]</scope>
    <source>
        <strain evidence="3">JCM 14901</strain>
    </source>
</reference>
<keyword evidence="1" id="KW-0472">Membrane</keyword>
<evidence type="ECO:0000313" key="2">
    <source>
        <dbReference type="EMBL" id="GAA1961627.1"/>
    </source>
</evidence>
<feature type="transmembrane region" description="Helical" evidence="1">
    <location>
        <begin position="125"/>
        <end position="146"/>
    </location>
</feature>
<feature type="transmembrane region" description="Helical" evidence="1">
    <location>
        <begin position="271"/>
        <end position="292"/>
    </location>
</feature>
<dbReference type="InterPro" id="IPR047928">
    <property type="entry name" value="Perm_prefix_1"/>
</dbReference>
<dbReference type="NCBIfam" id="NF038403">
    <property type="entry name" value="perm_prefix_1"/>
    <property type="match status" value="1"/>
</dbReference>
<accession>A0ABP5CEK1</accession>
<evidence type="ECO:0000256" key="1">
    <source>
        <dbReference type="SAM" id="Phobius"/>
    </source>
</evidence>
<sequence>MNSDIHRLLDEAFAGIEMTPDAQDLKEEVRANLVARTAELEASGRSSADAARQAIAELGDVRDLLSETDGAAPHTATVRETSQAAFLRHRVRPKAGFVVRVVVWSILLVVGLTLAVLGATEVLPLPVGPIIALLGVAATGVGLIVGDSLAQETTTNHPMPSSRAGGYGLATFLGFYGLGFGGLIALGTLPVWCVVFAALGVIASIILFAFLGATQTNRHKAWTRAAWQHDVSNRFEDEPETAARFGIYTAVIWLVTFGVIVLLVFTVGWWWAPLAFLGGFAVMMILLARMMFGPRKPSAE</sequence>
<keyword evidence="1" id="KW-0812">Transmembrane</keyword>
<protein>
    <recommendedName>
        <fullName evidence="4">DUF2207 domain-containing protein</fullName>
    </recommendedName>
</protein>
<dbReference type="RefSeq" id="WP_344095190.1">
    <property type="nucleotide sequence ID" value="NZ_BAAAOG010000004.1"/>
</dbReference>
<feature type="transmembrane region" description="Helical" evidence="1">
    <location>
        <begin position="167"/>
        <end position="188"/>
    </location>
</feature>
<evidence type="ECO:0008006" key="4">
    <source>
        <dbReference type="Google" id="ProtNLM"/>
    </source>
</evidence>
<organism evidence="2 3">
    <name type="scientific">Microbacterium deminutum</name>
    <dbReference type="NCBI Taxonomy" id="344164"/>
    <lineage>
        <taxon>Bacteria</taxon>
        <taxon>Bacillati</taxon>
        <taxon>Actinomycetota</taxon>
        <taxon>Actinomycetes</taxon>
        <taxon>Micrococcales</taxon>
        <taxon>Microbacteriaceae</taxon>
        <taxon>Microbacterium</taxon>
    </lineage>
</organism>
<evidence type="ECO:0000313" key="3">
    <source>
        <dbReference type="Proteomes" id="UP001499933"/>
    </source>
</evidence>